<dbReference type="NCBIfam" id="NF002449">
    <property type="entry name" value="PRK01617.1"/>
    <property type="match status" value="1"/>
</dbReference>
<evidence type="ECO:0000259" key="2">
    <source>
        <dbReference type="Pfam" id="PF17775"/>
    </source>
</evidence>
<evidence type="ECO:0000313" key="4">
    <source>
        <dbReference type="Proteomes" id="UP000482487"/>
    </source>
</evidence>
<dbReference type="NCBIfam" id="NF002486">
    <property type="entry name" value="PRK01752.1"/>
    <property type="match status" value="1"/>
</dbReference>
<keyword evidence="4" id="KW-1185">Reference proteome</keyword>
<dbReference type="SUPFAM" id="SSF103642">
    <property type="entry name" value="Sec-C motif"/>
    <property type="match status" value="1"/>
</dbReference>
<dbReference type="InterPro" id="IPR004027">
    <property type="entry name" value="SEC_C_motif"/>
</dbReference>
<dbReference type="EMBL" id="WVUD01000014">
    <property type="protein sequence ID" value="MYL83425.1"/>
    <property type="molecule type" value="Genomic_DNA"/>
</dbReference>
<name>A0A7C9ILA3_9BACT</name>
<dbReference type="PANTHER" id="PTHR33747:SF1">
    <property type="entry name" value="ADENYLATE CYCLASE-ASSOCIATED CAP C-TERMINAL DOMAIN-CONTAINING PROTEIN"/>
    <property type="match status" value="1"/>
</dbReference>
<organism evidence="3 4">
    <name type="scientific">Solidesulfovibrio aerotolerans</name>
    <dbReference type="NCBI Taxonomy" id="295255"/>
    <lineage>
        <taxon>Bacteria</taxon>
        <taxon>Pseudomonadati</taxon>
        <taxon>Thermodesulfobacteriota</taxon>
        <taxon>Desulfovibrionia</taxon>
        <taxon>Desulfovibrionales</taxon>
        <taxon>Desulfovibrionaceae</taxon>
        <taxon>Solidesulfovibrio</taxon>
    </lineage>
</organism>
<dbReference type="RefSeq" id="WP_160960679.1">
    <property type="nucleotide sequence ID" value="NZ_WVUD01000014.1"/>
</dbReference>
<proteinExistence type="predicted"/>
<evidence type="ECO:0000313" key="3">
    <source>
        <dbReference type="EMBL" id="MYL83425.1"/>
    </source>
</evidence>
<dbReference type="InterPro" id="IPR048469">
    <property type="entry name" value="YchJ-like_M"/>
</dbReference>
<gene>
    <name evidence="3" type="ORF">GTA51_09835</name>
</gene>
<accession>A0A7C9ILA3</accession>
<dbReference type="AlphaFoldDB" id="A0A7C9ILA3"/>
<comment type="caution">
    <text evidence="3">The sequence shown here is derived from an EMBL/GenBank/DDBJ whole genome shotgun (WGS) entry which is preliminary data.</text>
</comment>
<dbReference type="Pfam" id="PF17775">
    <property type="entry name" value="YchJ_M-like"/>
    <property type="match status" value="1"/>
</dbReference>
<dbReference type="Pfam" id="PF02810">
    <property type="entry name" value="SEC-C"/>
    <property type="match status" value="2"/>
</dbReference>
<sequence length="163" mass="17753">MTKDCPCGSGSAYADCCGPLLARTRRAQTAEALMRSRYTAYVQSDAAYLEETLMPRKRSSFDADALLTWNADVTWKGLRILATDRGGPGEEDGVVEFIATYAKDGEESEVRETSRFRKKGGSWFYVDGRLDGEAVPESAAAPKAGRNEPCPCGSGKKFKRCCG</sequence>
<dbReference type="SUPFAM" id="SSF54427">
    <property type="entry name" value="NTF2-like"/>
    <property type="match status" value="1"/>
</dbReference>
<dbReference type="PANTHER" id="PTHR33747">
    <property type="entry name" value="UPF0225 PROTEIN SCO1677"/>
    <property type="match status" value="1"/>
</dbReference>
<reference evidence="3 4" key="1">
    <citation type="submission" date="2020-01" db="EMBL/GenBank/DDBJ databases">
        <title>Genome sequence of Desulfovibrio aerotolerans DSM 16695(T).</title>
        <authorList>
            <person name="Karnachuk O."/>
            <person name="Avakyan M."/>
            <person name="Mardanov A."/>
            <person name="Kadnikov V."/>
            <person name="Ravin N."/>
        </authorList>
    </citation>
    <scope>NUCLEOTIDE SEQUENCE [LARGE SCALE GENOMIC DNA]</scope>
    <source>
        <strain evidence="3 4">DSM 16695</strain>
    </source>
</reference>
<dbReference type="Proteomes" id="UP000482487">
    <property type="component" value="Unassembled WGS sequence"/>
</dbReference>
<dbReference type="OrthoDB" id="21421at2"/>
<dbReference type="Gene3D" id="3.10.450.50">
    <property type="match status" value="1"/>
</dbReference>
<feature type="domain" description="YchJ-like middle NTF2-like" evidence="2">
    <location>
        <begin position="29"/>
        <end position="128"/>
    </location>
</feature>
<protein>
    <submittedName>
        <fullName evidence="3">YchJ family protein</fullName>
    </submittedName>
</protein>
<dbReference type="InterPro" id="IPR032710">
    <property type="entry name" value="NTF2-like_dom_sf"/>
</dbReference>
<feature type="region of interest" description="Disordered" evidence="1">
    <location>
        <begin position="137"/>
        <end position="156"/>
    </location>
</feature>
<evidence type="ECO:0000256" key="1">
    <source>
        <dbReference type="SAM" id="MobiDB-lite"/>
    </source>
</evidence>